<dbReference type="GO" id="GO:0003677">
    <property type="term" value="F:DNA binding"/>
    <property type="evidence" value="ECO:0007669"/>
    <property type="project" value="UniProtKB-KW"/>
</dbReference>
<comment type="caution">
    <text evidence="5">The sequence shown here is derived from an EMBL/GenBank/DDBJ whole genome shotgun (WGS) entry which is preliminary data.</text>
</comment>
<evidence type="ECO:0000313" key="6">
    <source>
        <dbReference type="Proteomes" id="UP000291189"/>
    </source>
</evidence>
<dbReference type="SMART" id="SM00347">
    <property type="entry name" value="HTH_MARR"/>
    <property type="match status" value="1"/>
</dbReference>
<dbReference type="OrthoDB" id="122135at2"/>
<keyword evidence="6" id="KW-1185">Reference proteome</keyword>
<organism evidence="5 6">
    <name type="scientific">Nocardioides iriomotensis</name>
    <dbReference type="NCBI Taxonomy" id="715784"/>
    <lineage>
        <taxon>Bacteria</taxon>
        <taxon>Bacillati</taxon>
        <taxon>Actinomycetota</taxon>
        <taxon>Actinomycetes</taxon>
        <taxon>Propionibacteriales</taxon>
        <taxon>Nocardioidaceae</taxon>
        <taxon>Nocardioides</taxon>
    </lineage>
</organism>
<dbReference type="InterPro" id="IPR000835">
    <property type="entry name" value="HTH_MarR-typ"/>
</dbReference>
<dbReference type="GO" id="GO:0003700">
    <property type="term" value="F:DNA-binding transcription factor activity"/>
    <property type="evidence" value="ECO:0007669"/>
    <property type="project" value="InterPro"/>
</dbReference>
<dbReference type="PANTHER" id="PTHR42756">
    <property type="entry name" value="TRANSCRIPTIONAL REGULATOR, MARR"/>
    <property type="match status" value="1"/>
</dbReference>
<proteinExistence type="predicted"/>
<dbReference type="Gene3D" id="1.10.10.10">
    <property type="entry name" value="Winged helix-like DNA-binding domain superfamily/Winged helix DNA-binding domain"/>
    <property type="match status" value="1"/>
</dbReference>
<sequence length="146" mass="16398">MTGKADLLRAVEAEVVAMLRRARRATTDRARLIDPALATVGYQVLVALRENPGLPQSALVEKLDMDKGAVSRQVHLLSDLGLVDKHADPEDRRACLVSLSEEGERRMGDLERERRSAYVARFDDWTPDELTVLADQLAKYNRTLEK</sequence>
<reference evidence="5 6" key="1">
    <citation type="submission" date="2019-01" db="EMBL/GenBank/DDBJ databases">
        <title>Nocardioides guangzhouensis sp. nov., an actinobacterium isolated from soil.</title>
        <authorList>
            <person name="Fu Y."/>
            <person name="Cai Y."/>
            <person name="Lin Z."/>
            <person name="Chen P."/>
        </authorList>
    </citation>
    <scope>NUCLEOTIDE SEQUENCE [LARGE SCALE GENOMIC DNA]</scope>
    <source>
        <strain evidence="5 6">NBRC 105384</strain>
    </source>
</reference>
<dbReference type="EMBL" id="SDPU01000020">
    <property type="protein sequence ID" value="RYU12715.1"/>
    <property type="molecule type" value="Genomic_DNA"/>
</dbReference>
<dbReference type="InterPro" id="IPR036388">
    <property type="entry name" value="WH-like_DNA-bd_sf"/>
</dbReference>
<evidence type="ECO:0000256" key="3">
    <source>
        <dbReference type="ARBA" id="ARBA00023163"/>
    </source>
</evidence>
<accession>A0A4Q5J5H5</accession>
<keyword evidence="2" id="KW-0238">DNA-binding</keyword>
<evidence type="ECO:0000256" key="1">
    <source>
        <dbReference type="ARBA" id="ARBA00023015"/>
    </source>
</evidence>
<protein>
    <submittedName>
        <fullName evidence="5">MarR family transcriptional regulator</fullName>
    </submittedName>
</protein>
<dbReference type="PROSITE" id="PS50995">
    <property type="entry name" value="HTH_MARR_2"/>
    <property type="match status" value="1"/>
</dbReference>
<dbReference type="InterPro" id="IPR036390">
    <property type="entry name" value="WH_DNA-bd_sf"/>
</dbReference>
<dbReference type="AlphaFoldDB" id="A0A4Q5J5H5"/>
<gene>
    <name evidence="5" type="ORF">ETU37_06980</name>
</gene>
<dbReference type="Pfam" id="PF12802">
    <property type="entry name" value="MarR_2"/>
    <property type="match status" value="1"/>
</dbReference>
<keyword evidence="1" id="KW-0805">Transcription regulation</keyword>
<dbReference type="RefSeq" id="WP_129986534.1">
    <property type="nucleotide sequence ID" value="NZ_SDPU01000020.1"/>
</dbReference>
<evidence type="ECO:0000256" key="2">
    <source>
        <dbReference type="ARBA" id="ARBA00023125"/>
    </source>
</evidence>
<dbReference type="Proteomes" id="UP000291189">
    <property type="component" value="Unassembled WGS sequence"/>
</dbReference>
<feature type="domain" description="HTH marR-type" evidence="4">
    <location>
        <begin position="12"/>
        <end position="142"/>
    </location>
</feature>
<evidence type="ECO:0000259" key="4">
    <source>
        <dbReference type="PROSITE" id="PS50995"/>
    </source>
</evidence>
<evidence type="ECO:0000313" key="5">
    <source>
        <dbReference type="EMBL" id="RYU12715.1"/>
    </source>
</evidence>
<dbReference type="SUPFAM" id="SSF46785">
    <property type="entry name" value="Winged helix' DNA-binding domain"/>
    <property type="match status" value="1"/>
</dbReference>
<dbReference type="PANTHER" id="PTHR42756:SF1">
    <property type="entry name" value="TRANSCRIPTIONAL REPRESSOR OF EMRAB OPERON"/>
    <property type="match status" value="1"/>
</dbReference>
<name>A0A4Q5J5H5_9ACTN</name>
<keyword evidence="3" id="KW-0804">Transcription</keyword>